<evidence type="ECO:0000313" key="2">
    <source>
        <dbReference type="Proteomes" id="UP000039865"/>
    </source>
</evidence>
<proteinExistence type="predicted"/>
<organism evidence="1 2">
    <name type="scientific">Stylonychia lemnae</name>
    <name type="common">Ciliate</name>
    <dbReference type="NCBI Taxonomy" id="5949"/>
    <lineage>
        <taxon>Eukaryota</taxon>
        <taxon>Sar</taxon>
        <taxon>Alveolata</taxon>
        <taxon>Ciliophora</taxon>
        <taxon>Intramacronucleata</taxon>
        <taxon>Spirotrichea</taxon>
        <taxon>Stichotrichia</taxon>
        <taxon>Sporadotrichida</taxon>
        <taxon>Oxytrichidae</taxon>
        <taxon>Stylonychinae</taxon>
        <taxon>Stylonychia</taxon>
    </lineage>
</organism>
<dbReference type="AlphaFoldDB" id="A0A078BCP9"/>
<evidence type="ECO:0000313" key="1">
    <source>
        <dbReference type="EMBL" id="CDW90987.1"/>
    </source>
</evidence>
<dbReference type="InParanoid" id="A0A078BCP9"/>
<accession>A0A078BCP9</accession>
<name>A0A078BCP9_STYLE</name>
<keyword evidence="2" id="KW-1185">Reference proteome</keyword>
<dbReference type="EMBL" id="CCKQ01018984">
    <property type="protein sequence ID" value="CDW90987.1"/>
    <property type="molecule type" value="Genomic_DNA"/>
</dbReference>
<dbReference type="Proteomes" id="UP000039865">
    <property type="component" value="Unassembled WGS sequence"/>
</dbReference>
<protein>
    <submittedName>
        <fullName evidence="1">Uncharacterized protein</fullName>
    </submittedName>
</protein>
<gene>
    <name evidence="1" type="primary">Contig5299.g5673</name>
    <name evidence="1" type="ORF">STYLEM_20135</name>
</gene>
<reference evidence="1 2" key="1">
    <citation type="submission" date="2014-06" db="EMBL/GenBank/DDBJ databases">
        <authorList>
            <person name="Swart Estienne"/>
        </authorList>
    </citation>
    <scope>NUCLEOTIDE SEQUENCE [LARGE SCALE GENOMIC DNA]</scope>
    <source>
        <strain evidence="1 2">130c</strain>
    </source>
</reference>
<sequence length="124" mass="14678">MAIYIAIFISEVRDKLEVLLLNLLVVLAQPGSNRLTESLSKFQHLHLEDEHYLSLTSEYDQQQRNEWQMFFTADILQQLVLCEQLTFIKQVLLQEYAVLFTCLDLLKLYQYLIISQCNQIHRVT</sequence>